<sequence>MDAVGTVIEPSPSVADAYLAAGRAHGMDLDRETIRQRFRQAIAKYSVHAYGTLQGSDDPLRTDEKTEVARWRAIVHFVLSPRPEQQDEVFQALWSHFGQADNWRLFEDVSPALSLLHSAGFTLGLASNFDQRLRPIVERHLAAFDLRLFVSSEVGWVKPATAFYERATDALGCQPQEILLIGDDWENDVQAPRDFGWQALYLTRSRKPDDGDISNSYHTLDAAVDALLP</sequence>
<evidence type="ECO:0000313" key="2">
    <source>
        <dbReference type="Proteomes" id="UP000318626"/>
    </source>
</evidence>
<dbReference type="Proteomes" id="UP000318626">
    <property type="component" value="Chromosome"/>
</dbReference>
<dbReference type="SFLD" id="SFLDG01129">
    <property type="entry name" value="C1.5:_HAD__Beta-PGM__Phosphata"/>
    <property type="match status" value="1"/>
</dbReference>
<gene>
    <name evidence="1" type="ORF">Pan97_41810</name>
</gene>
<dbReference type="PANTHER" id="PTHR46649:SF4">
    <property type="entry name" value="HALOACID DEHALOGENASE-LIKE HYDROLASE (HAD) SUPERFAMILY PROTEIN"/>
    <property type="match status" value="1"/>
</dbReference>
<protein>
    <submittedName>
        <fullName evidence="1">dUMP phosphatase</fullName>
    </submittedName>
</protein>
<name>A0A518CD10_9BACT</name>
<dbReference type="Pfam" id="PF00702">
    <property type="entry name" value="Hydrolase"/>
    <property type="match status" value="1"/>
</dbReference>
<dbReference type="Gene3D" id="1.10.150.720">
    <property type="entry name" value="Haloacid dehalogenase-like hydrolase"/>
    <property type="match status" value="1"/>
</dbReference>
<organism evidence="1 2">
    <name type="scientific">Bremerella volcania</name>
    <dbReference type="NCBI Taxonomy" id="2527984"/>
    <lineage>
        <taxon>Bacteria</taxon>
        <taxon>Pseudomonadati</taxon>
        <taxon>Planctomycetota</taxon>
        <taxon>Planctomycetia</taxon>
        <taxon>Pirellulales</taxon>
        <taxon>Pirellulaceae</taxon>
        <taxon>Bremerella</taxon>
    </lineage>
</organism>
<dbReference type="NCBIfam" id="TIGR01549">
    <property type="entry name" value="HAD-SF-IA-v1"/>
    <property type="match status" value="1"/>
</dbReference>
<dbReference type="InterPro" id="IPR036412">
    <property type="entry name" value="HAD-like_sf"/>
</dbReference>
<dbReference type="EMBL" id="CP036289">
    <property type="protein sequence ID" value="QDU77119.1"/>
    <property type="molecule type" value="Genomic_DNA"/>
</dbReference>
<dbReference type="InterPro" id="IPR006439">
    <property type="entry name" value="HAD-SF_hydro_IA"/>
</dbReference>
<dbReference type="AlphaFoldDB" id="A0A518CD10"/>
<keyword evidence="2" id="KW-1185">Reference proteome</keyword>
<dbReference type="PANTHER" id="PTHR46649">
    <property type="match status" value="1"/>
</dbReference>
<dbReference type="RefSeq" id="WP_165698870.1">
    <property type="nucleotide sequence ID" value="NZ_CP036289.1"/>
</dbReference>
<dbReference type="SUPFAM" id="SSF56784">
    <property type="entry name" value="HAD-like"/>
    <property type="match status" value="1"/>
</dbReference>
<reference evidence="2" key="1">
    <citation type="submission" date="2019-02" db="EMBL/GenBank/DDBJ databases">
        <title>Deep-cultivation of Planctomycetes and their phenomic and genomic characterization uncovers novel biology.</title>
        <authorList>
            <person name="Wiegand S."/>
            <person name="Jogler M."/>
            <person name="Boedeker C."/>
            <person name="Pinto D."/>
            <person name="Vollmers J."/>
            <person name="Rivas-Marin E."/>
            <person name="Kohn T."/>
            <person name="Peeters S.H."/>
            <person name="Heuer A."/>
            <person name="Rast P."/>
            <person name="Oberbeckmann S."/>
            <person name="Bunk B."/>
            <person name="Jeske O."/>
            <person name="Meyerdierks A."/>
            <person name="Storesund J.E."/>
            <person name="Kallscheuer N."/>
            <person name="Luecker S."/>
            <person name="Lage O.M."/>
            <person name="Pohl T."/>
            <person name="Merkel B.J."/>
            <person name="Hornburger P."/>
            <person name="Mueller R.-W."/>
            <person name="Bruemmer F."/>
            <person name="Labrenz M."/>
            <person name="Spormann A.M."/>
            <person name="Op den Camp H."/>
            <person name="Overmann J."/>
            <person name="Amann R."/>
            <person name="Jetten M.S.M."/>
            <person name="Mascher T."/>
            <person name="Medema M.H."/>
            <person name="Devos D.P."/>
            <person name="Kaster A.-K."/>
            <person name="Ovreas L."/>
            <person name="Rohde M."/>
            <person name="Galperin M.Y."/>
            <person name="Jogler C."/>
        </authorList>
    </citation>
    <scope>NUCLEOTIDE SEQUENCE [LARGE SCALE GENOMIC DNA]</scope>
    <source>
        <strain evidence="2">Pan97</strain>
    </source>
</reference>
<proteinExistence type="predicted"/>
<dbReference type="SFLD" id="SFLDS00003">
    <property type="entry name" value="Haloacid_Dehalogenase"/>
    <property type="match status" value="1"/>
</dbReference>
<dbReference type="KEGG" id="bvo:Pan97_41810"/>
<dbReference type="InterPro" id="IPR023214">
    <property type="entry name" value="HAD_sf"/>
</dbReference>
<accession>A0A518CD10</accession>
<evidence type="ECO:0000313" key="1">
    <source>
        <dbReference type="EMBL" id="QDU77119.1"/>
    </source>
</evidence>
<dbReference type="InterPro" id="IPR044924">
    <property type="entry name" value="HAD-SF_hydro_IA_REG-2-like_cap"/>
</dbReference>
<dbReference type="Gene3D" id="3.40.50.1000">
    <property type="entry name" value="HAD superfamily/HAD-like"/>
    <property type="match status" value="1"/>
</dbReference>